<accession>A0A328VMX5</accession>
<dbReference type="RefSeq" id="WP_112431019.1">
    <property type="nucleotide sequence ID" value="NZ_MCIF01000002.1"/>
</dbReference>
<proteinExistence type="predicted"/>
<dbReference type="InterPro" id="IPR027417">
    <property type="entry name" value="P-loop_NTPase"/>
</dbReference>
<name>A0A328VMX5_9CHLR</name>
<dbReference type="SUPFAM" id="SSF52540">
    <property type="entry name" value="P-loop containing nucleoside triphosphate hydrolases"/>
    <property type="match status" value="1"/>
</dbReference>
<comment type="caution">
    <text evidence="1">The sequence shown here is derived from an EMBL/GenBank/DDBJ whole genome shotgun (WGS) entry which is preliminary data.</text>
</comment>
<sequence>MMALKVLLLGRPGSGKTTAAHYFLQRAAVAGLRATHVDDYDLLEEKCQADAEQRRFRPLIVNGRYCGFDVLDFGVMDEVLLEAEARVEQHLARYPDNGLAMLEFARDDYLHALHLFSPRFLRDARLLYFRIDVETAIQRVRQRYCQTGCQLVSEQILRSYYRDDGFVDQLSLIKKDFSLNQTIEICDNNETLQLFLQRLDRFFELLLRQEAKAGLIC</sequence>
<organism evidence="1 2">
    <name type="scientific">Thermogemmatispora tikiterensis</name>
    <dbReference type="NCBI Taxonomy" id="1825093"/>
    <lineage>
        <taxon>Bacteria</taxon>
        <taxon>Bacillati</taxon>
        <taxon>Chloroflexota</taxon>
        <taxon>Ktedonobacteria</taxon>
        <taxon>Thermogemmatisporales</taxon>
        <taxon>Thermogemmatisporaceae</taxon>
        <taxon>Thermogemmatispora</taxon>
    </lineage>
</organism>
<reference evidence="1 2" key="1">
    <citation type="submission" date="2016-08" db="EMBL/GenBank/DDBJ databases">
        <title>Analysis of Carbohydrate Active Enzymes in Thermogemmatispora T81 Reveals Carbohydrate Degradation Ability.</title>
        <authorList>
            <person name="Tomazini A."/>
            <person name="Lal S."/>
            <person name="Stott M."/>
            <person name="Henrissat B."/>
            <person name="Polikarpov I."/>
            <person name="Sparling R."/>
            <person name="Levin D.B."/>
        </authorList>
    </citation>
    <scope>NUCLEOTIDE SEQUENCE [LARGE SCALE GENOMIC DNA]</scope>
    <source>
        <strain evidence="1 2">T81</strain>
    </source>
</reference>
<dbReference type="Proteomes" id="UP000248706">
    <property type="component" value="Unassembled WGS sequence"/>
</dbReference>
<evidence type="ECO:0000313" key="2">
    <source>
        <dbReference type="Proteomes" id="UP000248706"/>
    </source>
</evidence>
<dbReference type="OrthoDB" id="161792at2"/>
<dbReference type="EMBL" id="MCIF01000002">
    <property type="protein sequence ID" value="RAQ96993.1"/>
    <property type="molecule type" value="Genomic_DNA"/>
</dbReference>
<keyword evidence="2" id="KW-1185">Reference proteome</keyword>
<dbReference type="Gene3D" id="3.40.50.300">
    <property type="entry name" value="P-loop containing nucleotide triphosphate hydrolases"/>
    <property type="match status" value="1"/>
</dbReference>
<gene>
    <name evidence="1" type="ORF">A4R35_15755</name>
</gene>
<dbReference type="AlphaFoldDB" id="A0A328VMX5"/>
<evidence type="ECO:0000313" key="1">
    <source>
        <dbReference type="EMBL" id="RAQ96993.1"/>
    </source>
</evidence>
<protein>
    <submittedName>
        <fullName evidence="1">Uncharacterized protein</fullName>
    </submittedName>
</protein>